<protein>
    <submittedName>
        <fullName evidence="1">Uncharacterized protein</fullName>
    </submittedName>
</protein>
<sequence length="99" mass="11595">MTINQIMIDYLVNVHTLPQDLAVAVNNEAHDLFDNARIYQLVVSSELLWRVWMIDQDNQLWIEVNLLGEDAEVDCHTLKLDEGTYSKIEYEPYSVLRNE</sequence>
<name>A0A178KLH5_9GAMM</name>
<dbReference type="STRING" id="858640.A3K86_03390"/>
<comment type="caution">
    <text evidence="1">The sequence shown here is derived from an EMBL/GenBank/DDBJ whole genome shotgun (WGS) entry which is preliminary data.</text>
</comment>
<dbReference type="RefSeq" id="WP_068327690.1">
    <property type="nucleotide sequence ID" value="NZ_LVHF01000012.1"/>
</dbReference>
<dbReference type="Proteomes" id="UP000078503">
    <property type="component" value="Unassembled WGS sequence"/>
</dbReference>
<dbReference type="EMBL" id="LVHF01000012">
    <property type="protein sequence ID" value="OAN17976.1"/>
    <property type="molecule type" value="Genomic_DNA"/>
</dbReference>
<organism evidence="1 2">
    <name type="scientific">Photobacterium jeanii</name>
    <dbReference type="NCBI Taxonomy" id="858640"/>
    <lineage>
        <taxon>Bacteria</taxon>
        <taxon>Pseudomonadati</taxon>
        <taxon>Pseudomonadota</taxon>
        <taxon>Gammaproteobacteria</taxon>
        <taxon>Vibrionales</taxon>
        <taxon>Vibrionaceae</taxon>
        <taxon>Photobacterium</taxon>
    </lineage>
</organism>
<proteinExistence type="predicted"/>
<evidence type="ECO:0000313" key="2">
    <source>
        <dbReference type="Proteomes" id="UP000078503"/>
    </source>
</evidence>
<dbReference type="AlphaFoldDB" id="A0A178KLH5"/>
<accession>A0A178KLH5</accession>
<reference evidence="1 2" key="1">
    <citation type="submission" date="2016-03" db="EMBL/GenBank/DDBJ databases">
        <title>Photobacterium proteolyticum sp. nov. a protease producing bacterium isolated from ocean sediments of Laizhou Bay.</title>
        <authorList>
            <person name="Li Y."/>
        </authorList>
    </citation>
    <scope>NUCLEOTIDE SEQUENCE [LARGE SCALE GENOMIC DNA]</scope>
    <source>
        <strain evidence="1 2">R-40508</strain>
    </source>
</reference>
<gene>
    <name evidence="1" type="ORF">A3K86_03390</name>
</gene>
<keyword evidence="2" id="KW-1185">Reference proteome</keyword>
<evidence type="ECO:0000313" key="1">
    <source>
        <dbReference type="EMBL" id="OAN17976.1"/>
    </source>
</evidence>